<dbReference type="Gene3D" id="3.90.960.10">
    <property type="entry name" value="YbaK/aminoacyl-tRNA synthetase-associated domain"/>
    <property type="match status" value="1"/>
</dbReference>
<keyword evidence="2 4" id="KW-0648">Protein biosynthesis</keyword>
<proteinExistence type="inferred from homology"/>
<gene>
    <name evidence="6" type="ORF">GCM10007380_18070</name>
</gene>
<evidence type="ECO:0000313" key="6">
    <source>
        <dbReference type="EMBL" id="GGI13469.1"/>
    </source>
</evidence>
<dbReference type="GO" id="GO:0016829">
    <property type="term" value="F:lyase activity"/>
    <property type="evidence" value="ECO:0007669"/>
    <property type="project" value="UniProtKB-KW"/>
</dbReference>
<evidence type="ECO:0000256" key="2">
    <source>
        <dbReference type="ARBA" id="ARBA00022917"/>
    </source>
</evidence>
<reference evidence="7" key="1">
    <citation type="journal article" date="2019" name="Int. J. Syst. Evol. Microbiol.">
        <title>The Global Catalogue of Microorganisms (GCM) 10K type strain sequencing project: providing services to taxonomists for standard genome sequencing and annotation.</title>
        <authorList>
            <consortium name="The Broad Institute Genomics Platform"/>
            <consortium name="The Broad Institute Genome Sequencing Center for Infectious Disease"/>
            <person name="Wu L."/>
            <person name="Ma J."/>
        </authorList>
    </citation>
    <scope>NUCLEOTIDE SEQUENCE [LARGE SCALE GENOMIC DNA]</scope>
    <source>
        <strain evidence="7">CGMCC 1.14993</strain>
    </source>
</reference>
<evidence type="ECO:0000256" key="1">
    <source>
        <dbReference type="ARBA" id="ARBA00009798"/>
    </source>
</evidence>
<dbReference type="RefSeq" id="WP_087998194.1">
    <property type="nucleotide sequence ID" value="NZ_BMHB01000001.1"/>
</dbReference>
<sequence length="158" mass="17242">MSGSKTNAMRILDSKKVQYQTFSYEVTDGKIDGVSVANKIGKVPEMVFKTLVSITPSKSIYVFVIPVEKELDLKLAAKVAGEKKLELLPVKDLLTNTGYVRGGCSPIGMKKQFPTIIEQSADRLTEIIVSGGKIGIQLQLNVNDLIQTTRSKLAKVAK</sequence>
<dbReference type="GO" id="GO:0002161">
    <property type="term" value="F:aminoacyl-tRNA deacylase activity"/>
    <property type="evidence" value="ECO:0007669"/>
    <property type="project" value="InterPro"/>
</dbReference>
<evidence type="ECO:0000256" key="3">
    <source>
        <dbReference type="ARBA" id="ARBA00023239"/>
    </source>
</evidence>
<feature type="domain" description="YbaK/aminoacyl-tRNA synthetase-associated" evidence="5">
    <location>
        <begin position="36"/>
        <end position="146"/>
    </location>
</feature>
<organism evidence="6 7">
    <name type="scientific">Gottfriedia solisilvae</name>
    <dbReference type="NCBI Taxonomy" id="1516104"/>
    <lineage>
        <taxon>Bacteria</taxon>
        <taxon>Bacillati</taxon>
        <taxon>Bacillota</taxon>
        <taxon>Bacilli</taxon>
        <taxon>Bacillales</taxon>
        <taxon>Bacillaceae</taxon>
        <taxon>Gottfriedia</taxon>
    </lineage>
</organism>
<dbReference type="InterPro" id="IPR036754">
    <property type="entry name" value="YbaK/aa-tRNA-synt-asso_dom_sf"/>
</dbReference>
<dbReference type="GO" id="GO:0006412">
    <property type="term" value="P:translation"/>
    <property type="evidence" value="ECO:0007669"/>
    <property type="project" value="UniProtKB-KW"/>
</dbReference>
<accession>A0A8J3AGL2</accession>
<dbReference type="PIRSF" id="PIRSF006181">
    <property type="entry name" value="EbsC_YbaK"/>
    <property type="match status" value="1"/>
</dbReference>
<dbReference type="AlphaFoldDB" id="A0A8J3AGL2"/>
<dbReference type="Pfam" id="PF04073">
    <property type="entry name" value="tRNA_edit"/>
    <property type="match status" value="1"/>
</dbReference>
<dbReference type="EMBL" id="BMHB01000001">
    <property type="protein sequence ID" value="GGI13469.1"/>
    <property type="molecule type" value="Genomic_DNA"/>
</dbReference>
<dbReference type="InterPro" id="IPR004369">
    <property type="entry name" value="Prolyl-tRNA_editing_YbaK/EbsC"/>
</dbReference>
<comment type="similarity">
    <text evidence="1 4">Belongs to the prolyl-tRNA editing family. YbaK/EbsC subfamily.</text>
</comment>
<dbReference type="Proteomes" id="UP000626244">
    <property type="component" value="Unassembled WGS sequence"/>
</dbReference>
<evidence type="ECO:0000256" key="4">
    <source>
        <dbReference type="PIRNR" id="PIRNR006181"/>
    </source>
</evidence>
<dbReference type="InterPro" id="IPR007214">
    <property type="entry name" value="YbaK/aa-tRNA-synth-assoc-dom"/>
</dbReference>
<protein>
    <recommendedName>
        <fullName evidence="4">Cys-tRNA(Pro)/Cys-tRNA(Cys) deacylase</fullName>
        <ecNumber evidence="4">4.2.-.-</ecNumber>
    </recommendedName>
</protein>
<dbReference type="EC" id="4.2.-.-" evidence="4"/>
<keyword evidence="7" id="KW-1185">Reference proteome</keyword>
<name>A0A8J3AGL2_9BACI</name>
<dbReference type="SUPFAM" id="SSF55826">
    <property type="entry name" value="YbaK/ProRS associated domain"/>
    <property type="match status" value="1"/>
</dbReference>
<keyword evidence="3 4" id="KW-0456">Lyase</keyword>
<evidence type="ECO:0000313" key="7">
    <source>
        <dbReference type="Proteomes" id="UP000626244"/>
    </source>
</evidence>
<dbReference type="NCBIfam" id="TIGR00011">
    <property type="entry name" value="YbaK_EbsC"/>
    <property type="match status" value="1"/>
</dbReference>
<dbReference type="PANTHER" id="PTHR30411">
    <property type="entry name" value="CYTOPLASMIC PROTEIN"/>
    <property type="match status" value="1"/>
</dbReference>
<dbReference type="CDD" id="cd00002">
    <property type="entry name" value="YbaK_deacylase"/>
    <property type="match status" value="1"/>
</dbReference>
<dbReference type="PANTHER" id="PTHR30411:SF0">
    <property type="entry name" value="CYS-TRNA(PRO)_CYS-TRNA(CYS) DEACYLASE YBAK"/>
    <property type="match status" value="1"/>
</dbReference>
<evidence type="ECO:0000259" key="5">
    <source>
        <dbReference type="Pfam" id="PF04073"/>
    </source>
</evidence>
<comment type="caution">
    <text evidence="6">The sequence shown here is derived from an EMBL/GenBank/DDBJ whole genome shotgun (WGS) entry which is preliminary data.</text>
</comment>
<dbReference type="OrthoDB" id="9809296at2"/>